<dbReference type="PANTHER" id="PTHR22997:SF0">
    <property type="entry name" value="PIH1 DOMAIN-CONTAINING PROTEIN 1"/>
    <property type="match status" value="1"/>
</dbReference>
<evidence type="ECO:0000256" key="3">
    <source>
        <dbReference type="SAM" id="MobiDB-lite"/>
    </source>
</evidence>
<reference evidence="5" key="1">
    <citation type="submission" date="2025-08" db="UniProtKB">
        <authorList>
            <consortium name="Ensembl"/>
        </authorList>
    </citation>
    <scope>IDENTIFICATION</scope>
</reference>
<dbReference type="GO" id="GO:1990904">
    <property type="term" value="C:ribonucleoprotein complex"/>
    <property type="evidence" value="ECO:0007669"/>
    <property type="project" value="TreeGrafter"/>
</dbReference>
<dbReference type="Pfam" id="PF08190">
    <property type="entry name" value="PIH1"/>
    <property type="match status" value="1"/>
</dbReference>
<dbReference type="GO" id="GO:0000492">
    <property type="term" value="P:box C/D snoRNP assembly"/>
    <property type="evidence" value="ECO:0007669"/>
    <property type="project" value="TreeGrafter"/>
</dbReference>
<feature type="compositionally biased region" description="Basic and acidic residues" evidence="3">
    <location>
        <begin position="50"/>
        <end position="60"/>
    </location>
</feature>
<feature type="compositionally biased region" description="Low complexity" evidence="3">
    <location>
        <begin position="64"/>
        <end position="74"/>
    </location>
</feature>
<feature type="region of interest" description="Disordered" evidence="3">
    <location>
        <begin position="1"/>
        <end position="81"/>
    </location>
</feature>
<reference evidence="5" key="2">
    <citation type="submission" date="2025-09" db="UniProtKB">
        <authorList>
            <consortium name="Ensembl"/>
        </authorList>
    </citation>
    <scope>IDENTIFICATION</scope>
</reference>
<organism evidence="5 6">
    <name type="scientific">Accipiter nisus</name>
    <name type="common">Eurasian sparrowhawk</name>
    <dbReference type="NCBI Taxonomy" id="211598"/>
    <lineage>
        <taxon>Eukaryota</taxon>
        <taxon>Metazoa</taxon>
        <taxon>Chordata</taxon>
        <taxon>Craniata</taxon>
        <taxon>Vertebrata</taxon>
        <taxon>Euteleostomi</taxon>
        <taxon>Archelosauria</taxon>
        <taxon>Archosauria</taxon>
        <taxon>Dinosauria</taxon>
        <taxon>Saurischia</taxon>
        <taxon>Theropoda</taxon>
        <taxon>Coelurosauria</taxon>
        <taxon>Aves</taxon>
        <taxon>Neognathae</taxon>
        <taxon>Neoaves</taxon>
        <taxon>Telluraves</taxon>
        <taxon>Accipitrimorphae</taxon>
        <taxon>Accipitriformes</taxon>
        <taxon>Accipitridae</taxon>
        <taxon>Accipitrinae</taxon>
        <taxon>Accipiter</taxon>
    </lineage>
</organism>
<feature type="compositionally biased region" description="Low complexity" evidence="3">
    <location>
        <begin position="27"/>
        <end position="36"/>
    </location>
</feature>
<dbReference type="Ensembl" id="ENSANIT00000024924.1">
    <property type="protein sequence ID" value="ENSANIP00000024118.1"/>
    <property type="gene ID" value="ENSANIG00000016341.1"/>
</dbReference>
<feature type="region of interest" description="Disordered" evidence="3">
    <location>
        <begin position="245"/>
        <end position="273"/>
    </location>
</feature>
<comment type="function">
    <text evidence="2">Involved in the assembly of C/D box small nucleolar ribonucleoprotein (snoRNP) particles. Recruits the SWI/SNF complex to the core promoter of rRNA genes and enhances pre-rRNA transcription. Mediates interaction of TELO2 with the R2TP complex which is necessary for the stability of MTOR and SMG1. Positively regulates the assembly and activity of the mTORC1 complex.</text>
</comment>
<dbReference type="Proteomes" id="UP000694541">
    <property type="component" value="Unplaced"/>
</dbReference>
<proteinExistence type="inferred from homology"/>
<keyword evidence="6" id="KW-1185">Reference proteome</keyword>
<dbReference type="PANTHER" id="PTHR22997">
    <property type="entry name" value="PIH1 DOMAIN-CONTAINING PROTEIN 1"/>
    <property type="match status" value="1"/>
</dbReference>
<evidence type="ECO:0000313" key="5">
    <source>
        <dbReference type="Ensembl" id="ENSANIP00000024118.1"/>
    </source>
</evidence>
<accession>A0A8B9NJ89</accession>
<protein>
    <submittedName>
        <fullName evidence="5">PIH1 domain containing 1</fullName>
    </submittedName>
</protein>
<dbReference type="AlphaFoldDB" id="A0A8B9NJ89"/>
<dbReference type="GO" id="GO:0005737">
    <property type="term" value="C:cytoplasm"/>
    <property type="evidence" value="ECO:0007669"/>
    <property type="project" value="TreeGrafter"/>
</dbReference>
<dbReference type="GO" id="GO:0006364">
    <property type="term" value="P:rRNA processing"/>
    <property type="evidence" value="ECO:0007669"/>
    <property type="project" value="TreeGrafter"/>
</dbReference>
<evidence type="ECO:0000256" key="2">
    <source>
        <dbReference type="ARBA" id="ARBA00046233"/>
    </source>
</evidence>
<name>A0A8B9NJ89_9AVES</name>
<evidence type="ECO:0000259" key="4">
    <source>
        <dbReference type="Pfam" id="PF08190"/>
    </source>
</evidence>
<evidence type="ECO:0000256" key="1">
    <source>
        <dbReference type="ARBA" id="ARBA00008511"/>
    </source>
</evidence>
<dbReference type="GO" id="GO:0097255">
    <property type="term" value="C:R2TP complex"/>
    <property type="evidence" value="ECO:0007669"/>
    <property type="project" value="TreeGrafter"/>
</dbReference>
<comment type="similarity">
    <text evidence="1">Belongs to the PIH1 family.</text>
</comment>
<evidence type="ECO:0000313" key="6">
    <source>
        <dbReference type="Proteomes" id="UP000694541"/>
    </source>
</evidence>
<sequence>MLLKIPGTGGGPSTAIAAAAPERRAPGAEGAASPAPRNHRDGPRPQPEPEVPRGGRERRPPMAAPADPSLLSAELEAEEGDDEALRRLLLQVTQDDENPPAAAPSRAVTPQPGLCVKTRAGGAKVFVNVCHSGEVPPPPPLSPPGLQRLLHAPPSAAGAFRIPMSLGEPHAELDRSGQGCTAYDVVVNSGFFRTLQADPLYLEFFLTVAMEGLSEKYGVELELTGWRVLRNRKFMGSISAQNIRARPRPHIQELEDPPQEPPPPPSPPGPPQFVVVAEPSSQHPQVLQARVLLPHAAGAGSLWLGLSEERLVLGGAEGGPPLLELGLPLPPDPTRCHARFHRRTKVLTVTMPLQA</sequence>
<feature type="domain" description="PIH1 N-terminal" evidence="4">
    <location>
        <begin position="105"/>
        <end position="246"/>
    </location>
</feature>
<dbReference type="InterPro" id="IPR012981">
    <property type="entry name" value="PIH1_N"/>
</dbReference>
<feature type="compositionally biased region" description="Pro residues" evidence="3">
    <location>
        <begin position="259"/>
        <end position="271"/>
    </location>
</feature>
<dbReference type="InterPro" id="IPR050734">
    <property type="entry name" value="PIH1/Kintoun_subfamily"/>
</dbReference>